<dbReference type="InterPro" id="IPR014544">
    <property type="entry name" value="UCP028408"/>
</dbReference>
<evidence type="ECO:0000313" key="3">
    <source>
        <dbReference type="EMBL" id="STO59706.1"/>
    </source>
</evidence>
<keyword evidence="4" id="KW-1185">Reference proteome</keyword>
<evidence type="ECO:0000259" key="1">
    <source>
        <dbReference type="Pfam" id="PF09983"/>
    </source>
</evidence>
<dbReference type="STRING" id="733.B0186_07780"/>
<dbReference type="Proteomes" id="UP000254329">
    <property type="component" value="Unassembled WGS sequence"/>
</dbReference>
<accession>A0A377HUW8</accession>
<organism evidence="3 4">
    <name type="scientific">Canicola haemoglobinophilus</name>
    <dbReference type="NCBI Taxonomy" id="733"/>
    <lineage>
        <taxon>Bacteria</taxon>
        <taxon>Pseudomonadati</taxon>
        <taxon>Pseudomonadota</taxon>
        <taxon>Gammaproteobacteria</taxon>
        <taxon>Pasteurellales</taxon>
        <taxon>Pasteurellaceae</taxon>
        <taxon>Canicola</taxon>
    </lineage>
</organism>
<feature type="domain" description="DUF3322" evidence="2">
    <location>
        <begin position="14"/>
        <end position="210"/>
    </location>
</feature>
<protein>
    <submittedName>
        <fullName evidence="3">Uncharacterized protein conserved in bacteria</fullName>
    </submittedName>
</protein>
<dbReference type="OrthoDB" id="322908at2"/>
<name>A0A377HUW8_9PAST</name>
<feature type="domain" description="Wadjet protein JetD C-terminal" evidence="1">
    <location>
        <begin position="229"/>
        <end position="401"/>
    </location>
</feature>
<dbReference type="EMBL" id="UGHF01000001">
    <property type="protein sequence ID" value="STO59706.1"/>
    <property type="molecule type" value="Genomic_DNA"/>
</dbReference>
<dbReference type="AlphaFoldDB" id="A0A377HUW8"/>
<dbReference type="Pfam" id="PF11795">
    <property type="entry name" value="DUF3322"/>
    <property type="match status" value="1"/>
</dbReference>
<reference evidence="3 4" key="1">
    <citation type="submission" date="2018-06" db="EMBL/GenBank/DDBJ databases">
        <authorList>
            <consortium name="Pathogen Informatics"/>
            <person name="Doyle S."/>
        </authorList>
    </citation>
    <scope>NUCLEOTIDE SEQUENCE [LARGE SCALE GENOMIC DNA]</scope>
    <source>
        <strain evidence="3 4">NCTC1659</strain>
    </source>
</reference>
<evidence type="ECO:0000313" key="4">
    <source>
        <dbReference type="Proteomes" id="UP000254329"/>
    </source>
</evidence>
<gene>
    <name evidence="3" type="ORF">NCTC1659_00966</name>
</gene>
<dbReference type="PIRSF" id="PIRSF028408">
    <property type="entry name" value="UCP028408"/>
    <property type="match status" value="1"/>
</dbReference>
<dbReference type="InterPro" id="IPR024534">
    <property type="entry name" value="JetD_C"/>
</dbReference>
<sequence length="414" mass="47796">MNMAELANKWGLLPDDVRSQLLKREWLNHSNLKNRLKGDRTFPLEVSLKPPASGTMMLSDTANFQGVVQAWKKLNIPHSSLFLSSIEVRWENRRFRHFGTQNIPTKLVLHSIQDLACFLGKSYVVELKDWQERLQFLFQTMPKNEAVFRCLIDFLSEIRLFSSDELSQLRQLIPQLKQNMGQGCYLRALKVVGVDSKFIESHFKLIENLLHSIHQNVLPDGLLNWLDCLEKPKDWLLVKPLCQKTQKALGNLPILRLNSETLRNYPLPAQRILIVENEQSCLALPELVDCIAIAGGGKNIAWLNATWLQNKTVGYWGDIDYEGLMILNQARSILPNLTALMMNEQTLLRFQARMVNESTGNRQEPKYLTCQEKQLFDRLQAGVFGKTRLEQERLDNDWILSSLNEWLSSELLLK</sequence>
<dbReference type="Pfam" id="PF09983">
    <property type="entry name" value="JetD_C"/>
    <property type="match status" value="1"/>
</dbReference>
<proteinExistence type="predicted"/>
<dbReference type="InterPro" id="IPR024537">
    <property type="entry name" value="DUF3322"/>
</dbReference>
<evidence type="ECO:0000259" key="2">
    <source>
        <dbReference type="Pfam" id="PF11795"/>
    </source>
</evidence>